<gene>
    <name evidence="1" type="ORF">SOCE836_071950</name>
</gene>
<sequence>MVKRASITPHFSPRSFFEANRGNPVDLQVLELLNHRAFQFNSRRRFRESPVWRERISAACKDQRPVEIVVPVFCVVANPVKRLQSTVATAAEDVSLLHLGNLANLVSEVYAPGAVFHVVTDSTFYSMPFQVTSVEAQRYVSLLRARVAALELSASVRIHDMSDVLAEHGSAFYRRFEGRRQEFLNNAFADGISLDSYEGWLSSMKASMNTRDLSLSYDKLRDTFGAEGGSLSGALDERARNALAEYRALKAAAADLQWEERAFPGAIRATIHSKNIPVLGLRIYPEYKFRSTLLPYHGIGAISSSEETGRCVLKIEPEMFLCGDPEYTRVIDSQGKTLFYHRSSDQ</sequence>
<protein>
    <recommendedName>
        <fullName evidence="3">Pyoverdine/dityrosine biosynthesis protein</fullName>
    </recommendedName>
</protein>
<evidence type="ECO:0000313" key="1">
    <source>
        <dbReference type="EMBL" id="AUX35007.1"/>
    </source>
</evidence>
<reference evidence="1 2" key="1">
    <citation type="submission" date="2015-09" db="EMBL/GenBank/DDBJ databases">
        <title>Sorangium comparison.</title>
        <authorList>
            <person name="Zaburannyi N."/>
            <person name="Bunk B."/>
            <person name="Overmann J."/>
            <person name="Mueller R."/>
        </authorList>
    </citation>
    <scope>NUCLEOTIDE SEQUENCE [LARGE SCALE GENOMIC DNA]</scope>
    <source>
        <strain evidence="1 2">So ce836</strain>
    </source>
</reference>
<evidence type="ECO:0008006" key="3">
    <source>
        <dbReference type="Google" id="ProtNLM"/>
    </source>
</evidence>
<dbReference type="InterPro" id="IPR007817">
    <property type="entry name" value="Isocyanide_synthase_DIT1"/>
</dbReference>
<name>A0A4P2QWV9_SORCE</name>
<organism evidence="1 2">
    <name type="scientific">Sorangium cellulosum</name>
    <name type="common">Polyangium cellulosum</name>
    <dbReference type="NCBI Taxonomy" id="56"/>
    <lineage>
        <taxon>Bacteria</taxon>
        <taxon>Pseudomonadati</taxon>
        <taxon>Myxococcota</taxon>
        <taxon>Polyangia</taxon>
        <taxon>Polyangiales</taxon>
        <taxon>Polyangiaceae</taxon>
        <taxon>Sorangium</taxon>
    </lineage>
</organism>
<dbReference type="AlphaFoldDB" id="A0A4P2QWV9"/>
<proteinExistence type="predicted"/>
<dbReference type="Pfam" id="PF05141">
    <property type="entry name" value="DIT1_PvcA"/>
    <property type="match status" value="1"/>
</dbReference>
<dbReference type="EMBL" id="CP012672">
    <property type="protein sequence ID" value="AUX35007.1"/>
    <property type="molecule type" value="Genomic_DNA"/>
</dbReference>
<evidence type="ECO:0000313" key="2">
    <source>
        <dbReference type="Proteomes" id="UP000295497"/>
    </source>
</evidence>
<accession>A0A4P2QWV9</accession>
<dbReference type="Proteomes" id="UP000295497">
    <property type="component" value="Chromosome"/>
</dbReference>